<dbReference type="InterPro" id="IPR000683">
    <property type="entry name" value="Gfo/Idh/MocA-like_OxRdtase_N"/>
</dbReference>
<dbReference type="Pfam" id="PF01408">
    <property type="entry name" value="GFO_IDH_MocA"/>
    <property type="match status" value="1"/>
</dbReference>
<dbReference type="Pfam" id="PF02894">
    <property type="entry name" value="GFO_IDH_MocA_C"/>
    <property type="match status" value="1"/>
</dbReference>
<organism evidence="3 4">
    <name type="scientific">Peredibacter starrii</name>
    <dbReference type="NCBI Taxonomy" id="28202"/>
    <lineage>
        <taxon>Bacteria</taxon>
        <taxon>Pseudomonadati</taxon>
        <taxon>Bdellovibrionota</taxon>
        <taxon>Bacteriovoracia</taxon>
        <taxon>Bacteriovoracales</taxon>
        <taxon>Bacteriovoracaceae</taxon>
        <taxon>Peredibacter</taxon>
    </lineage>
</organism>
<feature type="domain" description="Gfo/Idh/MocA-like oxidoreductase C-terminal" evidence="2">
    <location>
        <begin position="163"/>
        <end position="317"/>
    </location>
</feature>
<name>A0AAX4HN71_9BACT</name>
<reference evidence="3 4" key="1">
    <citation type="submission" date="2023-11" db="EMBL/GenBank/DDBJ databases">
        <title>Peredibacter starrii A3.12.</title>
        <authorList>
            <person name="Mitchell R.J."/>
        </authorList>
    </citation>
    <scope>NUCLEOTIDE SEQUENCE [LARGE SCALE GENOMIC DNA]</scope>
    <source>
        <strain evidence="3 4">A3.12</strain>
    </source>
</reference>
<feature type="domain" description="Gfo/Idh/MocA-like oxidoreductase N-terminal" evidence="1">
    <location>
        <begin position="4"/>
        <end position="122"/>
    </location>
</feature>
<evidence type="ECO:0000259" key="2">
    <source>
        <dbReference type="Pfam" id="PF02894"/>
    </source>
</evidence>
<keyword evidence="4" id="KW-1185">Reference proteome</keyword>
<dbReference type="Gene3D" id="3.40.50.720">
    <property type="entry name" value="NAD(P)-binding Rossmann-like Domain"/>
    <property type="match status" value="1"/>
</dbReference>
<evidence type="ECO:0000259" key="1">
    <source>
        <dbReference type="Pfam" id="PF01408"/>
    </source>
</evidence>
<dbReference type="PANTHER" id="PTHR43377">
    <property type="entry name" value="BILIVERDIN REDUCTASE A"/>
    <property type="match status" value="1"/>
</dbReference>
<proteinExistence type="predicted"/>
<dbReference type="Gene3D" id="3.30.360.10">
    <property type="entry name" value="Dihydrodipicolinate Reductase, domain 2"/>
    <property type="match status" value="1"/>
</dbReference>
<accession>A0AAX4HN71</accession>
<dbReference type="EMBL" id="CP139487">
    <property type="protein sequence ID" value="WPU64676.1"/>
    <property type="molecule type" value="Genomic_DNA"/>
</dbReference>
<evidence type="ECO:0000313" key="3">
    <source>
        <dbReference type="EMBL" id="WPU64676.1"/>
    </source>
</evidence>
<gene>
    <name evidence="3" type="ORF">SOO65_18435</name>
</gene>
<dbReference type="SUPFAM" id="SSF55347">
    <property type="entry name" value="Glyceraldehyde-3-phosphate dehydrogenase-like, C-terminal domain"/>
    <property type="match status" value="1"/>
</dbReference>
<dbReference type="KEGG" id="psti:SOO65_18435"/>
<dbReference type="InterPro" id="IPR036291">
    <property type="entry name" value="NAD(P)-bd_dom_sf"/>
</dbReference>
<dbReference type="GO" id="GO:0000166">
    <property type="term" value="F:nucleotide binding"/>
    <property type="evidence" value="ECO:0007669"/>
    <property type="project" value="InterPro"/>
</dbReference>
<protein>
    <submittedName>
        <fullName evidence="3">Gfo/Idh/MocA family oxidoreductase</fullName>
    </submittedName>
</protein>
<dbReference type="Proteomes" id="UP001324634">
    <property type="component" value="Chromosome"/>
</dbReference>
<dbReference type="PANTHER" id="PTHR43377:SF1">
    <property type="entry name" value="BILIVERDIN REDUCTASE A"/>
    <property type="match status" value="1"/>
</dbReference>
<dbReference type="InterPro" id="IPR051450">
    <property type="entry name" value="Gfo/Idh/MocA_Oxidoreductases"/>
</dbReference>
<sequence>MKKVRVAVLGYGHLGKWHCQKVEAHKDMADFVAIVEKFPAGQEAAKANHPNVKIVNDISEVINDIDAAFVVTPTSTHFELVKYLLENNKHVFCEKPVCSNDDEAKKLKAVATGKNVVLQVGHSERFHEAWDKLRDIFKSTPVPFTVKINRVAPFKGRATDVDVVQDLAIHDLDLVLHLFKQKPVSIDAHGFKIRTSKWDHANIHVELQDKCNAYVSVGRNATKEIRELEVISAAGTYTVDLFTNKIHHATNSKFPDDTFVKEEGYGKRDHLLLEHKHFYESVLQNKPAIIGLNDGMNAVHLVDSALKSMETNSKVQVNLA</sequence>
<evidence type="ECO:0000313" key="4">
    <source>
        <dbReference type="Proteomes" id="UP001324634"/>
    </source>
</evidence>
<dbReference type="RefSeq" id="WP_321393904.1">
    <property type="nucleotide sequence ID" value="NZ_CP139487.1"/>
</dbReference>
<dbReference type="SUPFAM" id="SSF51735">
    <property type="entry name" value="NAD(P)-binding Rossmann-fold domains"/>
    <property type="match status" value="1"/>
</dbReference>
<dbReference type="AlphaFoldDB" id="A0AAX4HN71"/>
<dbReference type="InterPro" id="IPR004104">
    <property type="entry name" value="Gfo/Idh/MocA-like_OxRdtase_C"/>
</dbReference>